<dbReference type="PANTHER" id="PTHR11122">
    <property type="entry name" value="APOSPORY-ASSOCIATED PROTEIN C-RELATED"/>
    <property type="match status" value="1"/>
</dbReference>
<sequence length="290" mass="33283">MTATIQNEKLIISISEKGAELQSVRLKEDNTEYLWQGDSAYWGRRAPILFPIVGRLVDNTYYVDGKPYSLTQHGFARDLTFSVKEQSESKITYIVISNEETLQKYPYKFELLISYELDEQNVHVTYEINNPTSNEMYFSIGAHPGFNCPLLDGESFTDYYLAFNGSERLETNVLEGPFLSNEKQLIAESTEELPLTYDLFKNDALIFENMNTNEISIRSHKHNKFVKVAFEGFPFVGVWTQGDNAPFLCIEPWYGIADEVEPAKDFKDKKGIQSLQANETFTCRYNITIG</sequence>
<dbReference type="GO" id="GO:0005975">
    <property type="term" value="P:carbohydrate metabolic process"/>
    <property type="evidence" value="ECO:0007669"/>
    <property type="project" value="InterPro"/>
</dbReference>
<evidence type="ECO:0000313" key="3">
    <source>
        <dbReference type="Proteomes" id="UP000029389"/>
    </source>
</evidence>
<dbReference type="AlphaFoldDB" id="A0A090YTU0"/>
<dbReference type="Proteomes" id="UP000264294">
    <property type="component" value="Unassembled WGS sequence"/>
</dbReference>
<keyword evidence="4" id="KW-1185">Reference proteome</keyword>
<organism evidence="1 3">
    <name type="scientific">Bacillus clarus</name>
    <dbReference type="NCBI Taxonomy" id="2338372"/>
    <lineage>
        <taxon>Bacteria</taxon>
        <taxon>Bacillati</taxon>
        <taxon>Bacillota</taxon>
        <taxon>Bacilli</taxon>
        <taxon>Bacillales</taxon>
        <taxon>Bacillaceae</taxon>
        <taxon>Bacillus</taxon>
        <taxon>Bacillus cereus group</taxon>
    </lineage>
</organism>
<dbReference type="SUPFAM" id="SSF74650">
    <property type="entry name" value="Galactose mutarotase-like"/>
    <property type="match status" value="1"/>
</dbReference>
<dbReference type="InterPro" id="IPR014718">
    <property type="entry name" value="GH-type_carb-bd"/>
</dbReference>
<comment type="caution">
    <text evidence="1">The sequence shown here is derived from an EMBL/GenBank/DDBJ whole genome shotgun (WGS) entry which is preliminary data.</text>
</comment>
<dbReference type="InterPro" id="IPR008183">
    <property type="entry name" value="Aldose_1/G6P_1-epimerase"/>
</dbReference>
<dbReference type="Pfam" id="PF01263">
    <property type="entry name" value="Aldose_epim"/>
    <property type="match status" value="1"/>
</dbReference>
<evidence type="ECO:0000313" key="2">
    <source>
        <dbReference type="EMBL" id="RFT68456.1"/>
    </source>
</evidence>
<dbReference type="InterPro" id="IPR037481">
    <property type="entry name" value="LacX"/>
</dbReference>
<dbReference type="GO" id="GO:0030246">
    <property type="term" value="F:carbohydrate binding"/>
    <property type="evidence" value="ECO:0007669"/>
    <property type="project" value="InterPro"/>
</dbReference>
<dbReference type="RefSeq" id="WP_042982948.1">
    <property type="nucleotide sequence ID" value="NZ_JMQC01000008.1"/>
</dbReference>
<name>A0A090YTU0_9BACI</name>
<dbReference type="PANTHER" id="PTHR11122:SF13">
    <property type="entry name" value="GLUCOSE-6-PHOSPHATE 1-EPIMERASE"/>
    <property type="match status" value="1"/>
</dbReference>
<dbReference type="Proteomes" id="UP000029389">
    <property type="component" value="Unassembled WGS sequence"/>
</dbReference>
<dbReference type="InterPro" id="IPR011013">
    <property type="entry name" value="Gal_mutarotase_sf_dom"/>
</dbReference>
<reference evidence="2 4" key="2">
    <citation type="submission" date="2018-08" db="EMBL/GenBank/DDBJ databases">
        <title>Bacillus clarus sp. nov. strain PS00077A.</title>
        <authorList>
            <person name="Mendez Acevedo M."/>
            <person name="Carroll L."/>
            <person name="Mukherjee M."/>
            <person name="Wiedmann M."/>
            <person name="Kovac J."/>
        </authorList>
    </citation>
    <scope>NUCLEOTIDE SEQUENCE [LARGE SCALE GENOMIC DNA]</scope>
    <source>
        <strain evidence="2 4">PS00077A</strain>
    </source>
</reference>
<dbReference type="GO" id="GO:0016853">
    <property type="term" value="F:isomerase activity"/>
    <property type="evidence" value="ECO:0007669"/>
    <property type="project" value="InterPro"/>
</dbReference>
<dbReference type="STRING" id="1405.B7492_08795"/>
<evidence type="ECO:0000313" key="1">
    <source>
        <dbReference type="EMBL" id="KFN01637.1"/>
    </source>
</evidence>
<evidence type="ECO:0000313" key="4">
    <source>
        <dbReference type="Proteomes" id="UP000264294"/>
    </source>
</evidence>
<proteinExistence type="predicted"/>
<dbReference type="EMBL" id="QVOD01000002">
    <property type="protein sequence ID" value="RFT68456.1"/>
    <property type="molecule type" value="Genomic_DNA"/>
</dbReference>
<protein>
    <submittedName>
        <fullName evidence="1">Aldose 1-epimerase family protein</fullName>
    </submittedName>
</protein>
<reference evidence="1 3" key="1">
    <citation type="submission" date="2014-04" db="EMBL/GenBank/DDBJ databases">
        <authorList>
            <person name="Bishop-Lilly K.A."/>
            <person name="Broomall S.M."/>
            <person name="Chain P.S."/>
            <person name="Chertkov O."/>
            <person name="Coyne S.R."/>
            <person name="Daligault H.E."/>
            <person name="Davenport K.W."/>
            <person name="Erkkila T."/>
            <person name="Frey K.G."/>
            <person name="Gibbons H.S."/>
            <person name="Gu W."/>
            <person name="Jaissle J."/>
            <person name="Johnson S.L."/>
            <person name="Koroleva G.I."/>
            <person name="Ladner J.T."/>
            <person name="Lo C.-C."/>
            <person name="Minogue T.D."/>
            <person name="Munk C."/>
            <person name="Palacios G.F."/>
            <person name="Redden C.L."/>
            <person name="Rosenzweig C.N."/>
            <person name="Scholz M.B."/>
            <person name="Teshima H."/>
            <person name="Xu Y."/>
        </authorList>
    </citation>
    <scope>NUCLEOTIDE SEQUENCE [LARGE SCALE GENOMIC DNA]</scope>
    <source>
        <strain evidence="1 3">BHP</strain>
    </source>
</reference>
<dbReference type="EMBL" id="JMQC01000008">
    <property type="protein sequence ID" value="KFN01637.1"/>
    <property type="molecule type" value="Genomic_DNA"/>
</dbReference>
<dbReference type="PATRIC" id="fig|1405.8.peg.4179"/>
<dbReference type="Gene3D" id="2.70.98.10">
    <property type="match status" value="1"/>
</dbReference>
<gene>
    <name evidence="2" type="ORF">D0U04_03115</name>
    <name evidence="1" type="ORF">DJ93_4070</name>
</gene>
<dbReference type="CDD" id="cd09024">
    <property type="entry name" value="Aldose_epim_lacX"/>
    <property type="match status" value="1"/>
</dbReference>
<accession>A0A090YTU0</accession>